<evidence type="ECO:0000256" key="12">
    <source>
        <dbReference type="ARBA" id="ARBA00049546"/>
    </source>
</evidence>
<dbReference type="Pfam" id="PF06094">
    <property type="entry name" value="GGACT"/>
    <property type="match status" value="1"/>
</dbReference>
<name>A0A4R3JF62_9RHOB</name>
<protein>
    <recommendedName>
        <fullName evidence="4">ADP-ribose pyrophosphatase</fullName>
        <ecNumber evidence="3">3.6.1.13</ecNumber>
    </recommendedName>
    <alternativeName>
        <fullName evidence="9">ADP-ribose diphosphatase</fullName>
    </alternativeName>
    <alternativeName>
        <fullName evidence="11">ADP-ribose phosphohydrolase</fullName>
    </alternativeName>
    <alternativeName>
        <fullName evidence="10">Adenosine diphosphoribose pyrophosphatase</fullName>
    </alternativeName>
</protein>
<dbReference type="AlphaFoldDB" id="A0A4R3JF62"/>
<keyword evidence="6" id="KW-0378">Hydrolase</keyword>
<evidence type="ECO:0000313" key="15">
    <source>
        <dbReference type="EMBL" id="TCS63893.1"/>
    </source>
</evidence>
<gene>
    <name evidence="15" type="ORF">EDD52_106161</name>
</gene>
<comment type="cofactor">
    <cofactor evidence="1 13">
        <name>Mg(2+)</name>
        <dbReference type="ChEBI" id="CHEBI:18420"/>
    </cofactor>
</comment>
<dbReference type="Gene3D" id="3.10.490.10">
    <property type="entry name" value="Gamma-glutamyl cyclotransferase-like"/>
    <property type="match status" value="1"/>
</dbReference>
<comment type="catalytic activity">
    <reaction evidence="12">
        <text>ADP-D-ribose + H2O = D-ribose 5-phosphate + AMP + 2 H(+)</text>
        <dbReference type="Rhea" id="RHEA:10412"/>
        <dbReference type="ChEBI" id="CHEBI:15377"/>
        <dbReference type="ChEBI" id="CHEBI:15378"/>
        <dbReference type="ChEBI" id="CHEBI:57967"/>
        <dbReference type="ChEBI" id="CHEBI:78346"/>
        <dbReference type="ChEBI" id="CHEBI:456215"/>
        <dbReference type="EC" id="3.6.1.13"/>
    </reaction>
</comment>
<organism evidence="15 16">
    <name type="scientific">Primorskyibacter sedentarius</name>
    <dbReference type="NCBI Taxonomy" id="745311"/>
    <lineage>
        <taxon>Bacteria</taxon>
        <taxon>Pseudomonadati</taxon>
        <taxon>Pseudomonadota</taxon>
        <taxon>Alphaproteobacteria</taxon>
        <taxon>Rhodobacterales</taxon>
        <taxon>Roseobacteraceae</taxon>
        <taxon>Primorskyibacter</taxon>
    </lineage>
</organism>
<feature type="binding site" evidence="13">
    <location>
        <position position="278"/>
    </location>
    <ligand>
        <name>Mg(2+)</name>
        <dbReference type="ChEBI" id="CHEBI:18420"/>
        <label>1</label>
    </ligand>
</feature>
<keyword evidence="16" id="KW-1185">Reference proteome</keyword>
<evidence type="ECO:0000256" key="4">
    <source>
        <dbReference type="ARBA" id="ARBA00013297"/>
    </source>
</evidence>
<dbReference type="NCBIfam" id="TIGR00052">
    <property type="entry name" value="nudix-type nucleoside diphosphatase, YffH/AdpP family"/>
    <property type="match status" value="1"/>
</dbReference>
<evidence type="ECO:0000259" key="14">
    <source>
        <dbReference type="PROSITE" id="PS51462"/>
    </source>
</evidence>
<dbReference type="SUPFAM" id="SSF55811">
    <property type="entry name" value="Nudix"/>
    <property type="match status" value="1"/>
</dbReference>
<dbReference type="InterPro" id="IPR036568">
    <property type="entry name" value="GGCT-like_sf"/>
</dbReference>
<dbReference type="Proteomes" id="UP000295696">
    <property type="component" value="Unassembled WGS sequence"/>
</dbReference>
<feature type="binding site" evidence="13">
    <location>
        <position position="262"/>
    </location>
    <ligand>
        <name>Mg(2+)</name>
        <dbReference type="ChEBI" id="CHEBI:18420"/>
        <label>1</label>
    </ligand>
</feature>
<dbReference type="InterPro" id="IPR000086">
    <property type="entry name" value="NUDIX_hydrolase_dom"/>
</dbReference>
<dbReference type="RefSeq" id="WP_132244824.1">
    <property type="nucleotide sequence ID" value="NZ_SLZU01000006.1"/>
</dbReference>
<comment type="similarity">
    <text evidence="2">Belongs to the Nudix hydrolase family. NudF subfamily.</text>
</comment>
<reference evidence="15 16" key="1">
    <citation type="submission" date="2019-03" db="EMBL/GenBank/DDBJ databases">
        <title>Genomic Encyclopedia of Type Strains, Phase IV (KMG-IV): sequencing the most valuable type-strain genomes for metagenomic binning, comparative biology and taxonomic classification.</title>
        <authorList>
            <person name="Goeker M."/>
        </authorList>
    </citation>
    <scope>NUCLEOTIDE SEQUENCE [LARGE SCALE GENOMIC DNA]</scope>
    <source>
        <strain evidence="15 16">DSM 104836</strain>
    </source>
</reference>
<feature type="domain" description="Nudix hydrolase" evidence="14">
    <location>
        <begin position="220"/>
        <end position="360"/>
    </location>
</feature>
<dbReference type="InterPro" id="IPR009288">
    <property type="entry name" value="AIG2-like_dom"/>
</dbReference>
<dbReference type="GO" id="GO:0019144">
    <property type="term" value="F:ADP-sugar diphosphatase activity"/>
    <property type="evidence" value="ECO:0007669"/>
    <property type="project" value="TreeGrafter"/>
</dbReference>
<feature type="binding site" evidence="13">
    <location>
        <position position="331"/>
    </location>
    <ligand>
        <name>Mg(2+)</name>
        <dbReference type="ChEBI" id="CHEBI:18420"/>
        <label>1</label>
    </ligand>
</feature>
<comment type="caution">
    <text evidence="15">The sequence shown here is derived from an EMBL/GenBank/DDBJ whole genome shotgun (WGS) entry which is preliminary data.</text>
</comment>
<evidence type="ECO:0000256" key="13">
    <source>
        <dbReference type="PIRSR" id="PIRSR604385-2"/>
    </source>
</evidence>
<dbReference type="Gene3D" id="3.90.79.10">
    <property type="entry name" value="Nucleoside Triphosphate Pyrophosphohydrolase"/>
    <property type="match status" value="1"/>
</dbReference>
<dbReference type="GO" id="GO:0047631">
    <property type="term" value="F:ADP-ribose diphosphatase activity"/>
    <property type="evidence" value="ECO:0007669"/>
    <property type="project" value="UniProtKB-EC"/>
</dbReference>
<evidence type="ECO:0000256" key="11">
    <source>
        <dbReference type="ARBA" id="ARBA00033056"/>
    </source>
</evidence>
<keyword evidence="5 13" id="KW-0479">Metal-binding</keyword>
<comment type="function">
    <text evidence="8">Acts on ADP-mannose and ADP-glucose as well as ADP-ribose. Prevents glycogen biosynthesis. The reaction catalyzed by this enzyme is a limiting step of the gluconeogenic process.</text>
</comment>
<evidence type="ECO:0000256" key="9">
    <source>
        <dbReference type="ARBA" id="ARBA00030162"/>
    </source>
</evidence>
<dbReference type="PROSITE" id="PS51462">
    <property type="entry name" value="NUDIX"/>
    <property type="match status" value="1"/>
</dbReference>
<evidence type="ECO:0000313" key="16">
    <source>
        <dbReference type="Proteomes" id="UP000295696"/>
    </source>
</evidence>
<evidence type="ECO:0000256" key="8">
    <source>
        <dbReference type="ARBA" id="ARBA00025164"/>
    </source>
</evidence>
<keyword evidence="7 13" id="KW-0460">Magnesium</keyword>
<dbReference type="GO" id="GO:0019693">
    <property type="term" value="P:ribose phosphate metabolic process"/>
    <property type="evidence" value="ECO:0007669"/>
    <property type="project" value="TreeGrafter"/>
</dbReference>
<dbReference type="InterPro" id="IPR013024">
    <property type="entry name" value="GGCT-like"/>
</dbReference>
<evidence type="ECO:0000256" key="1">
    <source>
        <dbReference type="ARBA" id="ARBA00001946"/>
    </source>
</evidence>
<dbReference type="InterPro" id="IPR015797">
    <property type="entry name" value="NUDIX_hydrolase-like_dom_sf"/>
</dbReference>
<dbReference type="SUPFAM" id="SSF110857">
    <property type="entry name" value="Gamma-glutamyl cyclotransferase-like"/>
    <property type="match status" value="1"/>
</dbReference>
<dbReference type="GO" id="GO:0046872">
    <property type="term" value="F:metal ion binding"/>
    <property type="evidence" value="ECO:0007669"/>
    <property type="project" value="UniProtKB-KW"/>
</dbReference>
<evidence type="ECO:0000256" key="10">
    <source>
        <dbReference type="ARBA" id="ARBA00030308"/>
    </source>
</evidence>
<dbReference type="PANTHER" id="PTHR11839">
    <property type="entry name" value="UDP/ADP-SUGAR PYROPHOSPHATASE"/>
    <property type="match status" value="1"/>
</dbReference>
<dbReference type="OrthoDB" id="5292471at2"/>
<dbReference type="Pfam" id="PF00293">
    <property type="entry name" value="NUDIX"/>
    <property type="match status" value="1"/>
</dbReference>
<evidence type="ECO:0000256" key="7">
    <source>
        <dbReference type="ARBA" id="ARBA00022842"/>
    </source>
</evidence>
<dbReference type="InterPro" id="IPR020084">
    <property type="entry name" value="NUDIX_hydrolase_CS"/>
</dbReference>
<dbReference type="EC" id="3.6.1.13" evidence="3"/>
<proteinExistence type="inferred from homology"/>
<evidence type="ECO:0000256" key="3">
    <source>
        <dbReference type="ARBA" id="ARBA00012453"/>
    </source>
</evidence>
<dbReference type="GO" id="GO:0005829">
    <property type="term" value="C:cytosol"/>
    <property type="evidence" value="ECO:0007669"/>
    <property type="project" value="TreeGrafter"/>
</dbReference>
<evidence type="ECO:0000256" key="5">
    <source>
        <dbReference type="ARBA" id="ARBA00022723"/>
    </source>
</evidence>
<accession>A0A4R3JF62</accession>
<evidence type="ECO:0000256" key="6">
    <source>
        <dbReference type="ARBA" id="ARBA00022801"/>
    </source>
</evidence>
<dbReference type="PROSITE" id="PS00893">
    <property type="entry name" value="NUDIX_BOX"/>
    <property type="match status" value="1"/>
</dbReference>
<dbReference type="CDD" id="cd06661">
    <property type="entry name" value="GGCT_like"/>
    <property type="match status" value="1"/>
</dbReference>
<dbReference type="EMBL" id="SLZU01000006">
    <property type="protein sequence ID" value="TCS63893.1"/>
    <property type="molecule type" value="Genomic_DNA"/>
</dbReference>
<evidence type="ECO:0000256" key="2">
    <source>
        <dbReference type="ARBA" id="ARBA00007482"/>
    </source>
</evidence>
<dbReference type="InterPro" id="IPR004385">
    <property type="entry name" value="NDP_pyrophosphatase"/>
</dbReference>
<sequence length="379" mass="42099">MTSLFFYGSLRHVPLLEIVLGRAAKGIDSQTAFLPDHSVRAVTEGPFPMLLAEPGAQARGLLVRGLDAEDIARLDFYEAGFDFDTRVMPVETDTGPVPAQVYIPVERRWTPGSIWSLQEWVDQWGQLSCDAAREVMARYGHATPQEIGTLFPFIRSRAWARQLSAKPAPQTLRADMTARDVEFTAERPGYDGFFRMRAFSLRHRTFDGGWSEVMDREAFVAFDAALVLPYDPATDRVLLIEQMRYGPLMRGDPAPWVLEPVAGLVDAGETPEECARREAEEEAGMTLGRMLPMPKVYASPGYTSEFFHCFLGLCDMGTREGGLGGLDTEHEDIRSHVISFDAAMALLDSGEVNAGPLAMMLLWLARERPNLRIGHTSPG</sequence>
<dbReference type="CDD" id="cd24155">
    <property type="entry name" value="NUDIX_ADPRase"/>
    <property type="match status" value="1"/>
</dbReference>
<dbReference type="PANTHER" id="PTHR11839:SF5">
    <property type="entry name" value="ADP-RIBOSE PYROPHOSPHATASE"/>
    <property type="match status" value="1"/>
</dbReference>
<dbReference type="GO" id="GO:0006753">
    <property type="term" value="P:nucleoside phosphate metabolic process"/>
    <property type="evidence" value="ECO:0007669"/>
    <property type="project" value="TreeGrafter"/>
</dbReference>
<feature type="binding site" evidence="13">
    <location>
        <position position="282"/>
    </location>
    <ligand>
        <name>Mg(2+)</name>
        <dbReference type="ChEBI" id="CHEBI:18420"/>
        <label>1</label>
    </ligand>
</feature>